<dbReference type="SUPFAM" id="SSF46934">
    <property type="entry name" value="UBA-like"/>
    <property type="match status" value="1"/>
</dbReference>
<dbReference type="InterPro" id="IPR009060">
    <property type="entry name" value="UBA-like_sf"/>
</dbReference>
<sequence length="74" mass="8295">MASSNLSTNPRMNTAPTGATINNPTNEEIDWEKRYESELDQLKNMGFTDKERNIALLKQTNGNVSVVIDRLLQG</sequence>
<evidence type="ECO:0000256" key="1">
    <source>
        <dbReference type="SAM" id="MobiDB-lite"/>
    </source>
</evidence>
<dbReference type="Proteomes" id="UP001439008">
    <property type="component" value="Unassembled WGS sequence"/>
</dbReference>
<name>A0ABV2AR40_9EUKA</name>
<evidence type="ECO:0000259" key="2">
    <source>
        <dbReference type="PROSITE" id="PS50030"/>
    </source>
</evidence>
<feature type="region of interest" description="Disordered" evidence="1">
    <location>
        <begin position="1"/>
        <end position="26"/>
    </location>
</feature>
<evidence type="ECO:0000313" key="3">
    <source>
        <dbReference type="EMBL" id="MES1922135.1"/>
    </source>
</evidence>
<feature type="domain" description="UBA" evidence="2">
    <location>
        <begin position="33"/>
        <end position="74"/>
    </location>
</feature>
<evidence type="ECO:0000313" key="4">
    <source>
        <dbReference type="Proteomes" id="UP001439008"/>
    </source>
</evidence>
<dbReference type="SMART" id="SM00165">
    <property type="entry name" value="UBA"/>
    <property type="match status" value="1"/>
</dbReference>
<comment type="caution">
    <text evidence="3">The sequence shown here is derived from an EMBL/GenBank/DDBJ whole genome shotgun (WGS) entry which is preliminary data.</text>
</comment>
<dbReference type="InterPro" id="IPR015940">
    <property type="entry name" value="UBA"/>
</dbReference>
<dbReference type="Gene3D" id="1.10.8.10">
    <property type="entry name" value="DNA helicase RuvA subunit, C-terminal domain"/>
    <property type="match status" value="1"/>
</dbReference>
<dbReference type="PROSITE" id="PS50030">
    <property type="entry name" value="UBA"/>
    <property type="match status" value="1"/>
</dbReference>
<organism evidence="3 4">
    <name type="scientific">Bonamia ostreae</name>
    <dbReference type="NCBI Taxonomy" id="126728"/>
    <lineage>
        <taxon>Eukaryota</taxon>
        <taxon>Sar</taxon>
        <taxon>Rhizaria</taxon>
        <taxon>Endomyxa</taxon>
        <taxon>Ascetosporea</taxon>
        <taxon>Haplosporida</taxon>
        <taxon>Bonamia</taxon>
    </lineage>
</organism>
<accession>A0ABV2AR40</accession>
<gene>
    <name evidence="3" type="ORF">MHBO_003648</name>
</gene>
<proteinExistence type="predicted"/>
<dbReference type="EMBL" id="JBDODL010002262">
    <property type="protein sequence ID" value="MES1922135.1"/>
    <property type="molecule type" value="Genomic_DNA"/>
</dbReference>
<protein>
    <recommendedName>
        <fullName evidence="2">UBA domain-containing protein</fullName>
    </recommendedName>
</protein>
<keyword evidence="4" id="KW-1185">Reference proteome</keyword>
<reference evidence="3 4" key="1">
    <citation type="journal article" date="2024" name="BMC Biol.">
        <title>Comparative genomics of Ascetosporea gives new insight into the evolutionary basis for animal parasitism in Rhizaria.</title>
        <authorList>
            <person name="Hiltunen Thoren M."/>
            <person name="Onut-Brannstrom I."/>
            <person name="Alfjorden A."/>
            <person name="Peckova H."/>
            <person name="Swords F."/>
            <person name="Hooper C."/>
            <person name="Holzer A.S."/>
            <person name="Bass D."/>
            <person name="Burki F."/>
        </authorList>
    </citation>
    <scope>NUCLEOTIDE SEQUENCE [LARGE SCALE GENOMIC DNA]</scope>
    <source>
        <strain evidence="3">20-A016</strain>
    </source>
</reference>